<evidence type="ECO:0000256" key="2">
    <source>
        <dbReference type="ARBA" id="ARBA00023125"/>
    </source>
</evidence>
<keyword evidence="1" id="KW-0805">Transcription regulation</keyword>
<dbReference type="SUPFAM" id="SSF46689">
    <property type="entry name" value="Homeodomain-like"/>
    <property type="match status" value="2"/>
</dbReference>
<dbReference type="Proteomes" id="UP000824140">
    <property type="component" value="Unassembled WGS sequence"/>
</dbReference>
<name>A0A9D1K6T2_9FIRM</name>
<accession>A0A9D1K6T2</accession>
<dbReference type="Pfam" id="PF12833">
    <property type="entry name" value="HTH_18"/>
    <property type="match status" value="1"/>
</dbReference>
<comment type="caution">
    <text evidence="5">The sequence shown here is derived from an EMBL/GenBank/DDBJ whole genome shotgun (WGS) entry which is preliminary data.</text>
</comment>
<dbReference type="SMART" id="SM00342">
    <property type="entry name" value="HTH_ARAC"/>
    <property type="match status" value="1"/>
</dbReference>
<dbReference type="InterPro" id="IPR018060">
    <property type="entry name" value="HTH_AraC"/>
</dbReference>
<dbReference type="SUPFAM" id="SSF51215">
    <property type="entry name" value="Regulatory protein AraC"/>
    <property type="match status" value="1"/>
</dbReference>
<protein>
    <submittedName>
        <fullName evidence="5">Helix-turn-helix transcriptional regulator</fullName>
    </submittedName>
</protein>
<dbReference type="EMBL" id="DVJN01000168">
    <property type="protein sequence ID" value="HIS93012.1"/>
    <property type="molecule type" value="Genomic_DNA"/>
</dbReference>
<gene>
    <name evidence="5" type="ORF">IAA84_08370</name>
</gene>
<evidence type="ECO:0000313" key="5">
    <source>
        <dbReference type="EMBL" id="HIS93012.1"/>
    </source>
</evidence>
<dbReference type="InterPro" id="IPR037923">
    <property type="entry name" value="HTH-like"/>
</dbReference>
<dbReference type="PANTHER" id="PTHR43280">
    <property type="entry name" value="ARAC-FAMILY TRANSCRIPTIONAL REGULATOR"/>
    <property type="match status" value="1"/>
</dbReference>
<dbReference type="PROSITE" id="PS00041">
    <property type="entry name" value="HTH_ARAC_FAMILY_1"/>
    <property type="match status" value="1"/>
</dbReference>
<dbReference type="AlphaFoldDB" id="A0A9D1K6T2"/>
<organism evidence="5 6">
    <name type="scientific">Candidatus Alectryocaccomicrobium excrementavium</name>
    <dbReference type="NCBI Taxonomy" id="2840668"/>
    <lineage>
        <taxon>Bacteria</taxon>
        <taxon>Bacillati</taxon>
        <taxon>Bacillota</taxon>
        <taxon>Clostridia</taxon>
        <taxon>Candidatus Alectryocaccomicrobium</taxon>
    </lineage>
</organism>
<dbReference type="Gene3D" id="1.10.10.60">
    <property type="entry name" value="Homeodomain-like"/>
    <property type="match status" value="2"/>
</dbReference>
<dbReference type="InterPro" id="IPR018062">
    <property type="entry name" value="HTH_AraC-typ_CS"/>
</dbReference>
<evidence type="ECO:0000256" key="1">
    <source>
        <dbReference type="ARBA" id="ARBA00023015"/>
    </source>
</evidence>
<dbReference type="PROSITE" id="PS01124">
    <property type="entry name" value="HTH_ARAC_FAMILY_2"/>
    <property type="match status" value="1"/>
</dbReference>
<feature type="domain" description="HTH araC/xylS-type" evidence="4">
    <location>
        <begin position="182"/>
        <end position="280"/>
    </location>
</feature>
<reference evidence="5" key="2">
    <citation type="journal article" date="2021" name="PeerJ">
        <title>Extensive microbial diversity within the chicken gut microbiome revealed by metagenomics and culture.</title>
        <authorList>
            <person name="Gilroy R."/>
            <person name="Ravi A."/>
            <person name="Getino M."/>
            <person name="Pursley I."/>
            <person name="Horton D.L."/>
            <person name="Alikhan N.F."/>
            <person name="Baker D."/>
            <person name="Gharbi K."/>
            <person name="Hall N."/>
            <person name="Watson M."/>
            <person name="Adriaenssens E.M."/>
            <person name="Foster-Nyarko E."/>
            <person name="Jarju S."/>
            <person name="Secka A."/>
            <person name="Antonio M."/>
            <person name="Oren A."/>
            <person name="Chaudhuri R.R."/>
            <person name="La Ragione R."/>
            <person name="Hildebrand F."/>
            <person name="Pallen M.J."/>
        </authorList>
    </citation>
    <scope>NUCLEOTIDE SEQUENCE</scope>
    <source>
        <strain evidence="5">13766</strain>
    </source>
</reference>
<dbReference type="InterPro" id="IPR014710">
    <property type="entry name" value="RmlC-like_jellyroll"/>
</dbReference>
<reference evidence="5" key="1">
    <citation type="submission" date="2020-10" db="EMBL/GenBank/DDBJ databases">
        <authorList>
            <person name="Gilroy R."/>
        </authorList>
    </citation>
    <scope>NUCLEOTIDE SEQUENCE</scope>
    <source>
        <strain evidence="5">13766</strain>
    </source>
</reference>
<keyword evidence="2" id="KW-0238">DNA-binding</keyword>
<dbReference type="InterPro" id="IPR009057">
    <property type="entry name" value="Homeodomain-like_sf"/>
</dbReference>
<dbReference type="GO" id="GO:0003700">
    <property type="term" value="F:DNA-binding transcription factor activity"/>
    <property type="evidence" value="ECO:0007669"/>
    <property type="project" value="InterPro"/>
</dbReference>
<sequence length="280" mass="30934">MLFQEIHPFVRFARKFSPSPSNCGHSVVARDCRLFYLTAGAAAIAARGGESLAMRPGACLYLPAGCPYSIAPAGDAGHVFYIVNFDFTWEYAHFQQTIPLQKPGAQAECFAVPPLADAPFFAGPLFFSQMPEVESSLQNMEREFQNSLALSAMQLSAYMTGILVQMARARLCGALSHPRAVETMIRYIHAHYAQPLSNLDIARAVNYHPNYANQLFCQHTGQTLHQFLNGYRIQQALTLLLSTDLSISDIASQVGFSSVSQFTKRFSAHTGVPPTRYKTK</sequence>
<proteinExistence type="predicted"/>
<dbReference type="GO" id="GO:0043565">
    <property type="term" value="F:sequence-specific DNA binding"/>
    <property type="evidence" value="ECO:0007669"/>
    <property type="project" value="InterPro"/>
</dbReference>
<evidence type="ECO:0000256" key="3">
    <source>
        <dbReference type="ARBA" id="ARBA00023163"/>
    </source>
</evidence>
<keyword evidence="3" id="KW-0804">Transcription</keyword>
<dbReference type="InterPro" id="IPR020449">
    <property type="entry name" value="Tscrpt_reg_AraC-type_HTH"/>
</dbReference>
<dbReference type="PRINTS" id="PR00032">
    <property type="entry name" value="HTHARAC"/>
</dbReference>
<evidence type="ECO:0000313" key="6">
    <source>
        <dbReference type="Proteomes" id="UP000824140"/>
    </source>
</evidence>
<evidence type="ECO:0000259" key="4">
    <source>
        <dbReference type="PROSITE" id="PS01124"/>
    </source>
</evidence>
<dbReference type="Gene3D" id="2.60.120.10">
    <property type="entry name" value="Jelly Rolls"/>
    <property type="match status" value="1"/>
</dbReference>
<dbReference type="PANTHER" id="PTHR43280:SF10">
    <property type="entry name" value="REGULATORY PROTEIN POCR"/>
    <property type="match status" value="1"/>
</dbReference>